<feature type="compositionally biased region" description="Acidic residues" evidence="1">
    <location>
        <begin position="74"/>
        <end position="95"/>
    </location>
</feature>
<accession>A0A0C9X6T7</accession>
<dbReference type="Proteomes" id="UP000054477">
    <property type="component" value="Unassembled WGS sequence"/>
</dbReference>
<dbReference type="HOGENOM" id="CLU_1855594_0_0_1"/>
<feature type="region of interest" description="Disordered" evidence="1">
    <location>
        <begin position="1"/>
        <end position="126"/>
    </location>
</feature>
<evidence type="ECO:0000313" key="3">
    <source>
        <dbReference type="Proteomes" id="UP000054477"/>
    </source>
</evidence>
<keyword evidence="3" id="KW-1185">Reference proteome</keyword>
<reference evidence="3" key="2">
    <citation type="submission" date="2015-01" db="EMBL/GenBank/DDBJ databases">
        <title>Evolutionary Origins and Diversification of the Mycorrhizal Mutualists.</title>
        <authorList>
            <consortium name="DOE Joint Genome Institute"/>
            <consortium name="Mycorrhizal Genomics Consortium"/>
            <person name="Kohler A."/>
            <person name="Kuo A."/>
            <person name="Nagy L.G."/>
            <person name="Floudas D."/>
            <person name="Copeland A."/>
            <person name="Barry K.W."/>
            <person name="Cichocki N."/>
            <person name="Veneault-Fourrey C."/>
            <person name="LaButti K."/>
            <person name="Lindquist E.A."/>
            <person name="Lipzen A."/>
            <person name="Lundell T."/>
            <person name="Morin E."/>
            <person name="Murat C."/>
            <person name="Riley R."/>
            <person name="Ohm R."/>
            <person name="Sun H."/>
            <person name="Tunlid A."/>
            <person name="Henrissat B."/>
            <person name="Grigoriev I.V."/>
            <person name="Hibbett D.S."/>
            <person name="Martin F."/>
        </authorList>
    </citation>
    <scope>NUCLEOTIDE SEQUENCE [LARGE SCALE GENOMIC DNA]</scope>
    <source>
        <strain evidence="3">LaAM-08-1</strain>
    </source>
</reference>
<dbReference type="AlphaFoldDB" id="A0A0C9X6T7"/>
<gene>
    <name evidence="2" type="ORF">K443DRAFT_7372</name>
</gene>
<dbReference type="EMBL" id="KN838618">
    <property type="protein sequence ID" value="KIK00786.1"/>
    <property type="molecule type" value="Genomic_DNA"/>
</dbReference>
<sequence length="138" mass="15068">MIAHIALDGIPPRLHEPKSTAKTANKGISKPKQTRKQVASEGESGSDNEDSEPAKKKARDKKHQCVAAIGGPEVEVESVDEDAEPAEKEVEEEDANGNGGQDDQEEEDDLNEHQCGPDLQEQLTKKDTMFDLLTMMSD</sequence>
<proteinExistence type="predicted"/>
<evidence type="ECO:0000256" key="1">
    <source>
        <dbReference type="SAM" id="MobiDB-lite"/>
    </source>
</evidence>
<evidence type="ECO:0000313" key="2">
    <source>
        <dbReference type="EMBL" id="KIK00786.1"/>
    </source>
</evidence>
<name>A0A0C9X6T7_9AGAR</name>
<protein>
    <submittedName>
        <fullName evidence="2">Uncharacterized protein</fullName>
    </submittedName>
</protein>
<organism evidence="2 3">
    <name type="scientific">Laccaria amethystina LaAM-08-1</name>
    <dbReference type="NCBI Taxonomy" id="1095629"/>
    <lineage>
        <taxon>Eukaryota</taxon>
        <taxon>Fungi</taxon>
        <taxon>Dikarya</taxon>
        <taxon>Basidiomycota</taxon>
        <taxon>Agaricomycotina</taxon>
        <taxon>Agaricomycetes</taxon>
        <taxon>Agaricomycetidae</taxon>
        <taxon>Agaricales</taxon>
        <taxon>Agaricineae</taxon>
        <taxon>Hydnangiaceae</taxon>
        <taxon>Laccaria</taxon>
    </lineage>
</organism>
<reference evidence="2 3" key="1">
    <citation type="submission" date="2014-04" db="EMBL/GenBank/DDBJ databases">
        <authorList>
            <consortium name="DOE Joint Genome Institute"/>
            <person name="Kuo A."/>
            <person name="Kohler A."/>
            <person name="Nagy L.G."/>
            <person name="Floudas D."/>
            <person name="Copeland A."/>
            <person name="Barry K.W."/>
            <person name="Cichocki N."/>
            <person name="Veneault-Fourrey C."/>
            <person name="LaButti K."/>
            <person name="Lindquist E.A."/>
            <person name="Lipzen A."/>
            <person name="Lundell T."/>
            <person name="Morin E."/>
            <person name="Murat C."/>
            <person name="Sun H."/>
            <person name="Tunlid A."/>
            <person name="Henrissat B."/>
            <person name="Grigoriev I.V."/>
            <person name="Hibbett D.S."/>
            <person name="Martin F."/>
            <person name="Nordberg H.P."/>
            <person name="Cantor M.N."/>
            <person name="Hua S.X."/>
        </authorList>
    </citation>
    <scope>NUCLEOTIDE SEQUENCE [LARGE SCALE GENOMIC DNA]</scope>
    <source>
        <strain evidence="2 3">LaAM-08-1</strain>
    </source>
</reference>